<dbReference type="RefSeq" id="WP_085807664.1">
    <property type="nucleotide sequence ID" value="NZ_FWFX01000019.1"/>
</dbReference>
<evidence type="ECO:0000313" key="3">
    <source>
        <dbReference type="Proteomes" id="UP000193061"/>
    </source>
</evidence>
<dbReference type="PANTHER" id="PTHR11895">
    <property type="entry name" value="TRANSAMIDASE"/>
    <property type="match status" value="1"/>
</dbReference>
<dbReference type="GO" id="GO:0047680">
    <property type="term" value="F:aryl-acylamidase activity"/>
    <property type="evidence" value="ECO:0007669"/>
    <property type="project" value="UniProtKB-EC"/>
</dbReference>
<dbReference type="OrthoDB" id="9777859at2"/>
<keyword evidence="2" id="KW-0378">Hydrolase</keyword>
<accession>A0A1X7A707</accession>
<dbReference type="SUPFAM" id="SSF75304">
    <property type="entry name" value="Amidase signature (AS) enzymes"/>
    <property type="match status" value="1"/>
</dbReference>
<dbReference type="EMBL" id="FWFX01000019">
    <property type="protein sequence ID" value="SLN72260.1"/>
    <property type="molecule type" value="Genomic_DNA"/>
</dbReference>
<sequence>MDIIKLSATELTAQLQIRELSAIDVLAAYQAQVEKVESDVNAFVTLDWQAAYDRTHELDQMAQPVGPLHGIPIAIKDIFETKGLRTTWGSRSYEKHTPGYDALHVARLRAAGAVIIGKSNTPEFAFSGQTTNLVSGTTRNPHDLSKTVAGSSGGAAAALAANMVALADGSDLGGSLRSPAAWCGVVGFRPSSGLVPYNPNPVPYDGLSIPGPMARNIKDLVMMLEVMQGNSSKQPLGFWKNEPSMEGLSASPRSGRLAFDLNPFGVPTDPSICVALQPVADLCKDLGWQLDQAAPDLNPLTHYVPMVRTLSALGVKAAKNPNMDIAAENFVTACHQGPEFSLSDYAEFQVARGQVWQEVAAFFEQYDFALWPTTSGLAFDADAKDHEIREDWRTVTLTPILELPSLSMPFGTSTDGLPVGLHITGPKGSDARLLQFARQIEQAAQ</sequence>
<organism evidence="2 3">
    <name type="scientific">Roseovarius albus</name>
    <dbReference type="NCBI Taxonomy" id="1247867"/>
    <lineage>
        <taxon>Bacteria</taxon>
        <taxon>Pseudomonadati</taxon>
        <taxon>Pseudomonadota</taxon>
        <taxon>Alphaproteobacteria</taxon>
        <taxon>Rhodobacterales</taxon>
        <taxon>Roseobacteraceae</taxon>
        <taxon>Roseovarius</taxon>
    </lineage>
</organism>
<keyword evidence="3" id="KW-1185">Reference proteome</keyword>
<evidence type="ECO:0000259" key="1">
    <source>
        <dbReference type="Pfam" id="PF01425"/>
    </source>
</evidence>
<dbReference type="Proteomes" id="UP000193061">
    <property type="component" value="Unassembled WGS sequence"/>
</dbReference>
<feature type="domain" description="Amidase" evidence="1">
    <location>
        <begin position="24"/>
        <end position="434"/>
    </location>
</feature>
<dbReference type="Gene3D" id="3.90.1300.10">
    <property type="entry name" value="Amidase signature (AS) domain"/>
    <property type="match status" value="1"/>
</dbReference>
<dbReference type="PANTHER" id="PTHR11895:SF76">
    <property type="entry name" value="INDOLEACETAMIDE HYDROLASE"/>
    <property type="match status" value="1"/>
</dbReference>
<dbReference type="InterPro" id="IPR036928">
    <property type="entry name" value="AS_sf"/>
</dbReference>
<reference evidence="2 3" key="1">
    <citation type="submission" date="2017-03" db="EMBL/GenBank/DDBJ databases">
        <authorList>
            <person name="Afonso C.L."/>
            <person name="Miller P.J."/>
            <person name="Scott M.A."/>
            <person name="Spackman E."/>
            <person name="Goraichik I."/>
            <person name="Dimitrov K.M."/>
            <person name="Suarez D.L."/>
            <person name="Swayne D.E."/>
        </authorList>
    </citation>
    <scope>NUCLEOTIDE SEQUENCE [LARGE SCALE GENOMIC DNA]</scope>
    <source>
        <strain evidence="2 3">CECT 7450</strain>
    </source>
</reference>
<dbReference type="Pfam" id="PF01425">
    <property type="entry name" value="Amidase"/>
    <property type="match status" value="1"/>
</dbReference>
<name>A0A1X7A707_9RHOB</name>
<gene>
    <name evidence="2" type="primary">aam_2</name>
    <name evidence="2" type="ORF">ROA7450_04016</name>
</gene>
<evidence type="ECO:0000313" key="2">
    <source>
        <dbReference type="EMBL" id="SLN72260.1"/>
    </source>
</evidence>
<dbReference type="EC" id="3.5.1.13" evidence="2"/>
<dbReference type="InterPro" id="IPR023631">
    <property type="entry name" value="Amidase_dom"/>
</dbReference>
<dbReference type="AlphaFoldDB" id="A0A1X7A707"/>
<proteinExistence type="predicted"/>
<dbReference type="InterPro" id="IPR000120">
    <property type="entry name" value="Amidase"/>
</dbReference>
<protein>
    <submittedName>
        <fullName evidence="2">Acylamidase</fullName>
        <ecNumber evidence="2">3.5.1.13</ecNumber>
    </submittedName>
</protein>